<feature type="compositionally biased region" description="Polar residues" evidence="1">
    <location>
        <begin position="127"/>
        <end position="146"/>
    </location>
</feature>
<dbReference type="EMBL" id="BKCJ010124071">
    <property type="protein sequence ID" value="GEX69443.1"/>
    <property type="molecule type" value="Genomic_DNA"/>
</dbReference>
<proteinExistence type="predicted"/>
<reference evidence="2" key="1">
    <citation type="journal article" date="2019" name="Sci. Rep.">
        <title>Draft genome of Tanacetum cinerariifolium, the natural source of mosquito coil.</title>
        <authorList>
            <person name="Yamashiro T."/>
            <person name="Shiraishi A."/>
            <person name="Satake H."/>
            <person name="Nakayama K."/>
        </authorList>
    </citation>
    <scope>NUCLEOTIDE SEQUENCE</scope>
</reference>
<organism evidence="2">
    <name type="scientific">Tanacetum cinerariifolium</name>
    <name type="common">Dalmatian daisy</name>
    <name type="synonym">Chrysanthemum cinerariifolium</name>
    <dbReference type="NCBI Taxonomy" id="118510"/>
    <lineage>
        <taxon>Eukaryota</taxon>
        <taxon>Viridiplantae</taxon>
        <taxon>Streptophyta</taxon>
        <taxon>Embryophyta</taxon>
        <taxon>Tracheophyta</taxon>
        <taxon>Spermatophyta</taxon>
        <taxon>Magnoliopsida</taxon>
        <taxon>eudicotyledons</taxon>
        <taxon>Gunneridae</taxon>
        <taxon>Pentapetalae</taxon>
        <taxon>asterids</taxon>
        <taxon>campanulids</taxon>
        <taxon>Asterales</taxon>
        <taxon>Asteraceae</taxon>
        <taxon>Asteroideae</taxon>
        <taxon>Anthemideae</taxon>
        <taxon>Anthemidinae</taxon>
        <taxon>Tanacetum</taxon>
    </lineage>
</organism>
<evidence type="ECO:0000256" key="1">
    <source>
        <dbReference type="SAM" id="MobiDB-lite"/>
    </source>
</evidence>
<feature type="compositionally biased region" description="Basic and acidic residues" evidence="1">
    <location>
        <begin position="174"/>
        <end position="184"/>
    </location>
</feature>
<accession>A0A699HAI8</accession>
<sequence>MGATREEFVNFLSASLTDRITEQVRNQLPSILPEEVSNFTPRVIEKMIKKSLNQVNLAKVSSEPQSTYAGAATLTEFELKKILIDKMNKNKDKDEDPSAGSNKGIKKRKTSKDTEPTTGLKTKDLTFGSSKGTKSQPKSSKKNVQSEVPEFEVVDTDMPQDQGGNLGNDDDEPIKESASKHDWFTKPTRPQEPTDLDWNVGKTPKKGPTQSWLMTFAALSSTDKSLKSFDELKITPIDFSAYIMNGLKISHLTQENLLGPAFRLLKGTHFNYAELGYDFKECYKALLEKLDWENLEGGNYPFDLTKPLPLVKAENRQKGPADYFFNNDLKYLYAKWGISHWRAQRDDVADFAIALKMFTRSLVNQKRVEDLQLGAESHQKKINVTRPDTVRPDLQKTHPYTPYQDAKGFIYVNSLERNRLMHSDELYKFSDGTLTRLLTSLEDITKNIYMKYLPKRR</sequence>
<dbReference type="AlphaFoldDB" id="A0A699HAI8"/>
<evidence type="ECO:0000313" key="2">
    <source>
        <dbReference type="EMBL" id="GEX69443.1"/>
    </source>
</evidence>
<protein>
    <submittedName>
        <fullName evidence="2">Uncharacterized protein</fullName>
    </submittedName>
</protein>
<name>A0A699HAI8_TANCI</name>
<gene>
    <name evidence="2" type="ORF">Tci_341418</name>
</gene>
<comment type="caution">
    <text evidence="2">The sequence shown here is derived from an EMBL/GenBank/DDBJ whole genome shotgun (WGS) entry which is preliminary data.</text>
</comment>
<feature type="region of interest" description="Disordered" evidence="1">
    <location>
        <begin position="90"/>
        <end position="205"/>
    </location>
</feature>